<evidence type="ECO:0000256" key="8">
    <source>
        <dbReference type="ARBA" id="ARBA00023139"/>
    </source>
</evidence>
<keyword evidence="11" id="KW-0325">Glycoprotein</keyword>
<evidence type="ECO:0000256" key="11">
    <source>
        <dbReference type="ARBA" id="ARBA00023180"/>
    </source>
</evidence>
<dbReference type="CTD" id="100180907"/>
<dbReference type="PROSITE" id="PS50262">
    <property type="entry name" value="G_PROTEIN_RECEP_F1_2"/>
    <property type="match status" value="1"/>
</dbReference>
<evidence type="ECO:0000256" key="14">
    <source>
        <dbReference type="ARBA" id="ARBA00025402"/>
    </source>
</evidence>
<dbReference type="GeneID" id="100180907"/>
<feature type="transmembrane region" description="Helical" evidence="17">
    <location>
        <begin position="404"/>
        <end position="424"/>
    </location>
</feature>
<dbReference type="Gene3D" id="1.20.1070.10">
    <property type="entry name" value="Rhodopsin 7-helix transmembrane proteins"/>
    <property type="match status" value="1"/>
</dbReference>
<proteinExistence type="evidence at transcript level"/>
<evidence type="ECO:0000256" key="15">
    <source>
        <dbReference type="ARBA" id="ARBA00031093"/>
    </source>
</evidence>
<accession>A0A1W2W0R3</accession>
<evidence type="ECO:0000256" key="9">
    <source>
        <dbReference type="ARBA" id="ARBA00023157"/>
    </source>
</evidence>
<keyword evidence="5 17" id="KW-1133">Transmembrane helix</keyword>
<dbReference type="PANTHER" id="PTHR24238:SF75">
    <property type="entry name" value="CHOLECYSTOKININ-LIKE RECEPTOR AT 17D1-RELATED"/>
    <property type="match status" value="1"/>
</dbReference>
<name>H7CE69_CIOIN</name>
<dbReference type="PRINTS" id="PR01822">
    <property type="entry name" value="CCYSTOKININR"/>
</dbReference>
<feature type="transmembrane region" description="Helical" evidence="17">
    <location>
        <begin position="55"/>
        <end position="81"/>
    </location>
</feature>
<evidence type="ECO:0000256" key="3">
    <source>
        <dbReference type="ARBA" id="ARBA00022475"/>
    </source>
</evidence>
<dbReference type="PANTHER" id="PTHR24238">
    <property type="entry name" value="G-PROTEIN COUPLED RECEPTOR"/>
    <property type="match status" value="1"/>
</dbReference>
<comment type="subcellular location">
    <subcellularLocation>
        <location evidence="1">Cell membrane</location>
        <topology evidence="1">Multi-pass membrane protein</topology>
    </subcellularLocation>
</comment>
<protein>
    <recommendedName>
        <fullName evidence="2">Gastrin/cholecystokinin type B receptor</fullName>
    </recommendedName>
    <alternativeName>
        <fullName evidence="15">Cholecystokinin-2 receptor</fullName>
    </alternativeName>
</protein>
<evidence type="ECO:0000256" key="7">
    <source>
        <dbReference type="ARBA" id="ARBA00023136"/>
    </source>
</evidence>
<dbReference type="OrthoDB" id="5987936at2759"/>
<evidence type="ECO:0000256" key="13">
    <source>
        <dbReference type="ARBA" id="ARBA00023288"/>
    </source>
</evidence>
<dbReference type="SUPFAM" id="SSF81321">
    <property type="entry name" value="Family A G protein-coupled receptor-like"/>
    <property type="match status" value="1"/>
</dbReference>
<accession>H7CE69</accession>
<comment type="similarity">
    <text evidence="16">Belongs to the G-protein coupled receptor 1 family.</text>
</comment>
<evidence type="ECO:0000256" key="2">
    <source>
        <dbReference type="ARBA" id="ARBA00019090"/>
    </source>
</evidence>
<reference evidence="19" key="1">
    <citation type="submission" date="2011-09" db="EMBL/GenBank/DDBJ databases">
        <title>Molecular and functional characterization of authentic cionin receptors in the ascidian, Ciona intestinalis: Direct evidence that cionin is an ortholog of vertebrate cholecystokinin/gastrin family peptides.</title>
        <authorList>
            <person name="Sekiguchi T."/>
            <person name="Ogasawara M."/>
            <person name="Satake H."/>
        </authorList>
    </citation>
    <scope>NUCLEOTIDE SEQUENCE</scope>
</reference>
<dbReference type="PRINTS" id="PR00527">
    <property type="entry name" value="GASTRINR"/>
</dbReference>
<evidence type="ECO:0000259" key="18">
    <source>
        <dbReference type="PROSITE" id="PS50262"/>
    </source>
</evidence>
<evidence type="ECO:0000256" key="4">
    <source>
        <dbReference type="ARBA" id="ARBA00022692"/>
    </source>
</evidence>
<dbReference type="CDD" id="cd15206">
    <property type="entry name" value="7tmA_CCK_R"/>
    <property type="match status" value="1"/>
</dbReference>
<dbReference type="EMBL" id="AB669183">
    <property type="protein sequence ID" value="BAL70271.1"/>
    <property type="molecule type" value="mRNA"/>
</dbReference>
<evidence type="ECO:0000256" key="5">
    <source>
        <dbReference type="ARBA" id="ARBA00022989"/>
    </source>
</evidence>
<keyword evidence="6 16" id="KW-0297">G-protein coupled receptor</keyword>
<evidence type="ECO:0000256" key="6">
    <source>
        <dbReference type="ARBA" id="ARBA00023040"/>
    </source>
</evidence>
<feature type="transmembrane region" description="Helical" evidence="17">
    <location>
        <begin position="93"/>
        <end position="117"/>
    </location>
</feature>
<gene>
    <name evidence="19" type="primary">CioR2</name>
</gene>
<dbReference type="InterPro" id="IPR000276">
    <property type="entry name" value="GPCR_Rhodpsn"/>
</dbReference>
<keyword evidence="12 16" id="KW-0807">Transducer</keyword>
<dbReference type="InterPro" id="IPR009126">
    <property type="entry name" value="Cholcskin_rcpt"/>
</dbReference>
<keyword evidence="4 16" id="KW-0812">Transmembrane</keyword>
<evidence type="ECO:0000256" key="10">
    <source>
        <dbReference type="ARBA" id="ARBA00023170"/>
    </source>
</evidence>
<organism evidence="19">
    <name type="scientific">Ciona intestinalis</name>
    <name type="common">Transparent sea squirt</name>
    <name type="synonym">Ascidia intestinalis</name>
    <dbReference type="NCBI Taxonomy" id="7719"/>
    <lineage>
        <taxon>Eukaryota</taxon>
        <taxon>Metazoa</taxon>
        <taxon>Chordata</taxon>
        <taxon>Tunicata</taxon>
        <taxon>Ascidiacea</taxon>
        <taxon>Phlebobranchia</taxon>
        <taxon>Cionidae</taxon>
        <taxon>Ciona</taxon>
    </lineage>
</organism>
<evidence type="ECO:0000256" key="1">
    <source>
        <dbReference type="ARBA" id="ARBA00004651"/>
    </source>
</evidence>
<dbReference type="RefSeq" id="NP_001265909.1">
    <property type="nucleotide sequence ID" value="NM_001278980.1"/>
</dbReference>
<dbReference type="FunFam" id="1.20.1070.10:FF:000674">
    <property type="entry name" value="Uncharacterized protein"/>
    <property type="match status" value="1"/>
</dbReference>
<evidence type="ECO:0000256" key="17">
    <source>
        <dbReference type="SAM" id="Phobius"/>
    </source>
</evidence>
<keyword evidence="7 17" id="KW-0472">Membrane</keyword>
<dbReference type="GO" id="GO:0015054">
    <property type="term" value="F:gastrin receptor activity"/>
    <property type="evidence" value="ECO:0007669"/>
    <property type="project" value="InterPro"/>
</dbReference>
<dbReference type="AlphaFoldDB" id="H7CE69"/>
<evidence type="ECO:0000313" key="19">
    <source>
        <dbReference type="EMBL" id="BAL70271.1"/>
    </source>
</evidence>
<dbReference type="InterPro" id="IPR000314">
    <property type="entry name" value="Gastrin_rcpt"/>
</dbReference>
<keyword evidence="8" id="KW-0564">Palmitate</keyword>
<feature type="transmembrane region" description="Helical" evidence="17">
    <location>
        <begin position="129"/>
        <end position="150"/>
    </location>
</feature>
<evidence type="ECO:0000256" key="16">
    <source>
        <dbReference type="RuleBase" id="RU000688"/>
    </source>
</evidence>
<feature type="transmembrane region" description="Helical" evidence="17">
    <location>
        <begin position="363"/>
        <end position="384"/>
    </location>
</feature>
<keyword evidence="10 16" id="KW-0675">Receptor</keyword>
<comment type="function">
    <text evidence="14">Receptor for gastrin and cholecystokinin. The CCK-B receptors occur throughout the central nervous system where they modulate anxiety, analgesia, arousal, and neuroleptic activity. This receptor mediates its action by association with G proteins that activate a phosphatidylinositol-calcium second messenger system.</text>
</comment>
<dbReference type="PROSITE" id="PS00237">
    <property type="entry name" value="G_PROTEIN_RECEP_F1_1"/>
    <property type="match status" value="1"/>
</dbReference>
<feature type="transmembrane region" description="Helical" evidence="17">
    <location>
        <begin position="171"/>
        <end position="192"/>
    </location>
</feature>
<dbReference type="GO" id="GO:0005886">
    <property type="term" value="C:plasma membrane"/>
    <property type="evidence" value="ECO:0007669"/>
    <property type="project" value="UniProtKB-SubCell"/>
</dbReference>
<evidence type="ECO:0000256" key="12">
    <source>
        <dbReference type="ARBA" id="ARBA00023224"/>
    </source>
</evidence>
<dbReference type="InterPro" id="IPR017452">
    <property type="entry name" value="GPCR_Rhodpsn_7TM"/>
</dbReference>
<sequence length="498" mass="56150">MMDTEINVTSAPSTTHARFTCYGTTLVEMRGSFEILRNSTISYESNFSQLTDKEVASICLYMIVFCMAMVGNILVVVTLALNPRMRTVTNCFLLSLAVSDLLLAVCCMPVSLVGQILKRFIFGEVLCKAIPYFMAASVSVSTFTLLALSLERYSSICHPLKSRVWQTRKHAIKVICGIWISSFILVSPTLVFSNLSNIPIVKIGRCSPACRMTFPNRITNQAWYLFLLVSMFCIPGVVMIMTYTKICWDILNRFKLDSSFRNTAGGRLGSSSDYVPAACTSNGDGICVSSPRLPCDSKVMGSPSTVNSPAIARVNGEFLQPSAVTMLVKSSECNTSPFLLRSKREQNERANRALARWKAKKRVIQMFIVIVVLYFVCWTPLYVINAWRAFEPKRAMFALEGSIHIVHLLSYISTCVNPIVYCFMNKRFRDSFLYVFLCCASTSCATKFHQERWKDRKFGTIGLQSTKTSRFSSRSRLSERCHKLRQEMELKERKTSAT</sequence>
<keyword evidence="3" id="KW-1003">Cell membrane</keyword>
<feature type="transmembrane region" description="Helical" evidence="17">
    <location>
        <begin position="222"/>
        <end position="243"/>
    </location>
</feature>
<keyword evidence="13" id="KW-0449">Lipoprotein</keyword>
<dbReference type="PRINTS" id="PR00237">
    <property type="entry name" value="GPCRRHODOPSN"/>
</dbReference>
<feature type="domain" description="G-protein coupled receptors family 1 profile" evidence="18">
    <location>
        <begin position="71"/>
        <end position="421"/>
    </location>
</feature>
<dbReference type="Pfam" id="PF00001">
    <property type="entry name" value="7tm_1"/>
    <property type="match status" value="1"/>
</dbReference>
<keyword evidence="9" id="KW-1015">Disulfide bond</keyword>
<dbReference type="KEGG" id="cin:100180907"/>